<dbReference type="eggNOG" id="COG0577">
    <property type="taxonomic scope" value="Bacteria"/>
</dbReference>
<evidence type="ECO:0000256" key="3">
    <source>
        <dbReference type="ARBA" id="ARBA00022692"/>
    </source>
</evidence>
<name>E0RSG9_WINT6</name>
<evidence type="ECO:0000259" key="8">
    <source>
        <dbReference type="Pfam" id="PF02687"/>
    </source>
</evidence>
<comment type="similarity">
    <text evidence="6">Belongs to the ABC-4 integral membrane protein family.</text>
</comment>
<dbReference type="KEGG" id="sta:STHERM_c10100"/>
<feature type="domain" description="ABC3 transporter permease C-terminal" evidence="8">
    <location>
        <begin position="279"/>
        <end position="391"/>
    </location>
</feature>
<dbReference type="PANTHER" id="PTHR30572:SF4">
    <property type="entry name" value="ABC TRANSPORTER PERMEASE YTRF"/>
    <property type="match status" value="1"/>
</dbReference>
<dbReference type="Pfam" id="PF12704">
    <property type="entry name" value="MacB_PCD"/>
    <property type="match status" value="1"/>
</dbReference>
<evidence type="ECO:0000256" key="4">
    <source>
        <dbReference type="ARBA" id="ARBA00022989"/>
    </source>
</evidence>
<feature type="transmembrane region" description="Helical" evidence="7">
    <location>
        <begin position="274"/>
        <end position="299"/>
    </location>
</feature>
<evidence type="ECO:0000259" key="9">
    <source>
        <dbReference type="Pfam" id="PF12704"/>
    </source>
</evidence>
<comment type="subcellular location">
    <subcellularLocation>
        <location evidence="1">Cell membrane</location>
        <topology evidence="1">Multi-pass membrane protein</topology>
    </subcellularLocation>
</comment>
<dbReference type="RefSeq" id="WP_013313797.1">
    <property type="nucleotide sequence ID" value="NC_014484.1"/>
</dbReference>
<dbReference type="Pfam" id="PF02687">
    <property type="entry name" value="FtsX"/>
    <property type="match status" value="1"/>
</dbReference>
<dbReference type="AlphaFoldDB" id="E0RSG9"/>
<proteinExistence type="inferred from homology"/>
<keyword evidence="5 7" id="KW-0472">Membrane</keyword>
<dbReference type="InterPro" id="IPR050250">
    <property type="entry name" value="Macrolide_Exporter_MacB"/>
</dbReference>
<keyword evidence="3 7" id="KW-0812">Transmembrane</keyword>
<dbReference type="InterPro" id="IPR003838">
    <property type="entry name" value="ABC3_permease_C"/>
</dbReference>
<evidence type="ECO:0000256" key="6">
    <source>
        <dbReference type="ARBA" id="ARBA00038076"/>
    </source>
</evidence>
<evidence type="ECO:0000256" key="7">
    <source>
        <dbReference type="SAM" id="Phobius"/>
    </source>
</evidence>
<evidence type="ECO:0000256" key="2">
    <source>
        <dbReference type="ARBA" id="ARBA00022475"/>
    </source>
</evidence>
<evidence type="ECO:0000313" key="11">
    <source>
        <dbReference type="Proteomes" id="UP000001296"/>
    </source>
</evidence>
<dbReference type="InterPro" id="IPR025857">
    <property type="entry name" value="MacB_PCD"/>
</dbReference>
<dbReference type="GO" id="GO:0022857">
    <property type="term" value="F:transmembrane transporter activity"/>
    <property type="evidence" value="ECO:0007669"/>
    <property type="project" value="TreeGrafter"/>
</dbReference>
<keyword evidence="2" id="KW-1003">Cell membrane</keyword>
<dbReference type="Proteomes" id="UP000001296">
    <property type="component" value="Chromosome"/>
</dbReference>
<gene>
    <name evidence="10" type="ordered locus">STHERM_c10100</name>
</gene>
<organism evidence="10 11">
    <name type="scientific">Winmispira thermophila (strain ATCC 49972 / DSM 6192 / RI 19.B1)</name>
    <name type="common">Spirochaeta thermophila</name>
    <dbReference type="NCBI Taxonomy" id="665571"/>
    <lineage>
        <taxon>Bacteria</taxon>
        <taxon>Pseudomonadati</taxon>
        <taxon>Spirochaetota</taxon>
        <taxon>Spirochaetia</taxon>
        <taxon>Winmispirales</taxon>
        <taxon>Winmispiraceae</taxon>
        <taxon>Winmispira</taxon>
    </lineage>
</organism>
<feature type="transmembrane region" description="Helical" evidence="7">
    <location>
        <begin position="23"/>
        <end position="43"/>
    </location>
</feature>
<dbReference type="PaxDb" id="665571-STHERM_c10100"/>
<keyword evidence="4 7" id="KW-1133">Transmembrane helix</keyword>
<sequence length="398" mass="43088">MTFVWENIRLAFLSMMHHKGRTFLSMLGIVIGVASVIMITSLGKSATASVEEQIARAGLHVISIFPRLSEKEAVRLAVPDLVDDLSSEFPSIEQGVALQRGQFLVTYGHSSTSATVMGVPASFASMFSYEAEEGRFFSSGEDTARKQVAVLGSEVAEALFPYTDPIGKYIRIFRDQAKRFRVIGVMKSRSDTVGVSFDTSIFVPYHTYTTRLERTDNVSSYLLVVKEGEDVVELADRIETRLTQKASGNSDAFRVISPATIAEVYSETTGTLNLLLGGVAAISLIVGGIGIMNIMLVSVTERTREIGIRKALGATPLMIRGQFLLEAVALCAVGGTVGVGLGIGLGILITSLMKWSFVLNAPAVVFAFVFSALVGIFFGFYPAYRASRLDPVQALMFE</sequence>
<dbReference type="HOGENOM" id="CLU_000604_8_0_12"/>
<reference evidence="10 11" key="2">
    <citation type="journal article" date="2010" name="J. Bacteriol.">
        <title>Genome sequence of the polysaccharide-degrading, thermophilic anaerobe Spirochaeta thermophila DSM 6192.</title>
        <authorList>
            <person name="Angelov A."/>
            <person name="Liebl S."/>
            <person name="Ballschmiter M."/>
            <person name="Bomeke M."/>
            <person name="Lehmann R."/>
            <person name="Liesegang H."/>
            <person name="Daniel R."/>
            <person name="Liebl W."/>
        </authorList>
    </citation>
    <scope>NUCLEOTIDE SEQUENCE [LARGE SCALE GENOMIC DNA]</scope>
    <source>
        <strain evidence="11">ATCC 49972 / DSM 6192 / RI 19.B1</strain>
    </source>
</reference>
<dbReference type="GO" id="GO:0005886">
    <property type="term" value="C:plasma membrane"/>
    <property type="evidence" value="ECO:0007669"/>
    <property type="project" value="UniProtKB-SubCell"/>
</dbReference>
<accession>E0RSG9</accession>
<feature type="transmembrane region" description="Helical" evidence="7">
    <location>
        <begin position="327"/>
        <end position="349"/>
    </location>
</feature>
<evidence type="ECO:0000313" key="10">
    <source>
        <dbReference type="EMBL" id="ADN01956.1"/>
    </source>
</evidence>
<reference key="1">
    <citation type="submission" date="2009-08" db="EMBL/GenBank/DDBJ databases">
        <title>The genome sequence of Spirochaeta thermophila DSM6192.</title>
        <authorList>
            <person name="Angelov A."/>
            <person name="Mientus M."/>
            <person name="Wittenberg S."/>
            <person name="Lehmann R."/>
            <person name="Liesegang H."/>
            <person name="Daniel R."/>
            <person name="Liebl W."/>
        </authorList>
    </citation>
    <scope>NUCLEOTIDE SEQUENCE</scope>
    <source>
        <strain>DSM 6192</strain>
    </source>
</reference>
<feature type="domain" description="MacB-like periplasmic core" evidence="9">
    <location>
        <begin position="22"/>
        <end position="240"/>
    </location>
</feature>
<feature type="transmembrane region" description="Helical" evidence="7">
    <location>
        <begin position="361"/>
        <end position="381"/>
    </location>
</feature>
<protein>
    <submittedName>
        <fullName evidence="10">Uncharacterized protein</fullName>
    </submittedName>
</protein>
<evidence type="ECO:0000256" key="1">
    <source>
        <dbReference type="ARBA" id="ARBA00004651"/>
    </source>
</evidence>
<dbReference type="EMBL" id="CP001698">
    <property type="protein sequence ID" value="ADN01956.1"/>
    <property type="molecule type" value="Genomic_DNA"/>
</dbReference>
<evidence type="ECO:0000256" key="5">
    <source>
        <dbReference type="ARBA" id="ARBA00023136"/>
    </source>
</evidence>
<dbReference type="PANTHER" id="PTHR30572">
    <property type="entry name" value="MEMBRANE COMPONENT OF TRANSPORTER-RELATED"/>
    <property type="match status" value="1"/>
</dbReference>